<dbReference type="SMART" id="SM00680">
    <property type="entry name" value="CLIP"/>
    <property type="match status" value="1"/>
</dbReference>
<evidence type="ECO:0000256" key="7">
    <source>
        <dbReference type="RuleBase" id="RU363034"/>
    </source>
</evidence>
<protein>
    <recommendedName>
        <fullName evidence="8">CLIP domain-containing serine protease</fullName>
        <ecNumber evidence="7">3.4.21.-</ecNumber>
    </recommendedName>
</protein>
<dbReference type="EC" id="3.4.21.-" evidence="7"/>
<dbReference type="Gene3D" id="2.40.10.10">
    <property type="entry name" value="Trypsin-like serine proteases"/>
    <property type="match status" value="2"/>
</dbReference>
<keyword evidence="2" id="KW-0732">Signal</keyword>
<name>A0ABN8IIB6_9NEOP</name>
<dbReference type="InterPro" id="IPR001314">
    <property type="entry name" value="Peptidase_S1A"/>
</dbReference>
<dbReference type="InterPro" id="IPR009003">
    <property type="entry name" value="Peptidase_S1_PA"/>
</dbReference>
<feature type="compositionally biased region" description="Basic and acidic residues" evidence="9">
    <location>
        <begin position="220"/>
        <end position="250"/>
    </location>
</feature>
<dbReference type="Pfam" id="PF12032">
    <property type="entry name" value="CLIP"/>
    <property type="match status" value="1"/>
</dbReference>
<keyword evidence="3 7" id="KW-0378">Hydrolase</keyword>
<evidence type="ECO:0000313" key="13">
    <source>
        <dbReference type="Proteomes" id="UP000837857"/>
    </source>
</evidence>
<evidence type="ECO:0000256" key="6">
    <source>
        <dbReference type="ARBA" id="ARBA00024195"/>
    </source>
</evidence>
<evidence type="ECO:0000256" key="1">
    <source>
        <dbReference type="ARBA" id="ARBA00022670"/>
    </source>
</evidence>
<reference evidence="12" key="1">
    <citation type="submission" date="2022-03" db="EMBL/GenBank/DDBJ databases">
        <authorList>
            <person name="Martin H S."/>
        </authorList>
    </citation>
    <scope>NUCLEOTIDE SEQUENCE</scope>
</reference>
<proteinExistence type="inferred from homology"/>
<dbReference type="PROSITE" id="PS00135">
    <property type="entry name" value="TRYPSIN_SER"/>
    <property type="match status" value="1"/>
</dbReference>
<feature type="non-terminal residue" evidence="12">
    <location>
        <position position="513"/>
    </location>
</feature>
<keyword evidence="5" id="KW-1015">Disulfide bond</keyword>
<feature type="domain" description="Clip" evidence="11">
    <location>
        <begin position="134"/>
        <end position="188"/>
    </location>
</feature>
<dbReference type="PANTHER" id="PTHR24256">
    <property type="entry name" value="TRYPTASE-RELATED"/>
    <property type="match status" value="1"/>
</dbReference>
<evidence type="ECO:0000256" key="5">
    <source>
        <dbReference type="ARBA" id="ARBA00023157"/>
    </source>
</evidence>
<evidence type="ECO:0000256" key="4">
    <source>
        <dbReference type="ARBA" id="ARBA00022825"/>
    </source>
</evidence>
<dbReference type="InterPro" id="IPR018114">
    <property type="entry name" value="TRYPSIN_HIS"/>
</dbReference>
<dbReference type="EMBL" id="OW152837">
    <property type="protein sequence ID" value="CAH2057802.1"/>
    <property type="molecule type" value="Genomic_DNA"/>
</dbReference>
<keyword evidence="4 7" id="KW-0720">Serine protease</keyword>
<sequence>MGGIAKYYADKFDSSKDALTMSRPAKRDTSKVTVTPENDSFAGWHSFRIDATNFRNTIATPDRTKERGDSPRREVRDERALGRYLELSDAQSVRSAAHELGDLATTLTDGAAFTMRDPCFLLFFLTGFVSTYKQCGMPGGNLGECRLLKECKPLYELNRKRGKTEHELLYLRQSQCGTTSSFQILFCCPLEPLWGNFKDFKPVLFNEIINYDTVLKEKVSTNDKKPNTNSDIDFRNTNEERNDTTTRPKENPSAAITECGKDYSNPNRIIGGGPTAIDQYPWLVLLEYENLTTLCGGSLITTRYVLTAAHCIRRAVPPKFARLAEYNTTSFPTDYVEVDGGGMDEITVDRVPIEKSIAHPNYSRAHLHHDIGLSKLSRDAELGDFIRLICLPTEDFMRGFREPMNFTVAGWGNDGVKSSEVKKHVKVPYVETQKCQMFYALRRITDGQICAGGNLNEDSCSGDSGGPLMYESGTTFVAVGVVSYGPIQCGTEHVPAVYTYVYSYLDWLRENMD</sequence>
<evidence type="ECO:0000259" key="11">
    <source>
        <dbReference type="PROSITE" id="PS51888"/>
    </source>
</evidence>
<dbReference type="PROSITE" id="PS00134">
    <property type="entry name" value="TRYPSIN_HIS"/>
    <property type="match status" value="1"/>
</dbReference>
<dbReference type="InterPro" id="IPR022700">
    <property type="entry name" value="CLIP"/>
</dbReference>
<evidence type="ECO:0000256" key="8">
    <source>
        <dbReference type="RuleBase" id="RU366078"/>
    </source>
</evidence>
<evidence type="ECO:0000259" key="10">
    <source>
        <dbReference type="PROSITE" id="PS50240"/>
    </source>
</evidence>
<dbReference type="Gene3D" id="3.30.1640.30">
    <property type="match status" value="1"/>
</dbReference>
<keyword evidence="1 7" id="KW-0645">Protease</keyword>
<evidence type="ECO:0000256" key="9">
    <source>
        <dbReference type="SAM" id="MobiDB-lite"/>
    </source>
</evidence>
<dbReference type="SUPFAM" id="SSF50494">
    <property type="entry name" value="Trypsin-like serine proteases"/>
    <property type="match status" value="1"/>
</dbReference>
<gene>
    <name evidence="12" type="ORF">IPOD504_LOCUS10310</name>
</gene>
<evidence type="ECO:0000256" key="2">
    <source>
        <dbReference type="ARBA" id="ARBA00022729"/>
    </source>
</evidence>
<evidence type="ECO:0000313" key="12">
    <source>
        <dbReference type="EMBL" id="CAH2057802.1"/>
    </source>
</evidence>
<keyword evidence="13" id="KW-1185">Reference proteome</keyword>
<comment type="similarity">
    <text evidence="6 8">Belongs to the peptidase S1 family. CLIP subfamily.</text>
</comment>
<comment type="subcellular location">
    <subcellularLocation>
        <location evidence="8">Secreted</location>
    </subcellularLocation>
</comment>
<organism evidence="12 13">
    <name type="scientific">Iphiclides podalirius</name>
    <name type="common">scarce swallowtail</name>
    <dbReference type="NCBI Taxonomy" id="110791"/>
    <lineage>
        <taxon>Eukaryota</taxon>
        <taxon>Metazoa</taxon>
        <taxon>Ecdysozoa</taxon>
        <taxon>Arthropoda</taxon>
        <taxon>Hexapoda</taxon>
        <taxon>Insecta</taxon>
        <taxon>Pterygota</taxon>
        <taxon>Neoptera</taxon>
        <taxon>Endopterygota</taxon>
        <taxon>Lepidoptera</taxon>
        <taxon>Glossata</taxon>
        <taxon>Ditrysia</taxon>
        <taxon>Papilionoidea</taxon>
        <taxon>Papilionidae</taxon>
        <taxon>Papilioninae</taxon>
        <taxon>Iphiclides</taxon>
    </lineage>
</organism>
<accession>A0ABN8IIB6</accession>
<feature type="domain" description="Peptidase S1" evidence="10">
    <location>
        <begin position="269"/>
        <end position="513"/>
    </location>
</feature>
<dbReference type="Pfam" id="PF00089">
    <property type="entry name" value="Trypsin"/>
    <property type="match status" value="1"/>
</dbReference>
<dbReference type="PROSITE" id="PS51888">
    <property type="entry name" value="CLIP"/>
    <property type="match status" value="1"/>
</dbReference>
<dbReference type="PRINTS" id="PR00722">
    <property type="entry name" value="CHYMOTRYPSIN"/>
</dbReference>
<evidence type="ECO:0000256" key="3">
    <source>
        <dbReference type="ARBA" id="ARBA00022801"/>
    </source>
</evidence>
<feature type="region of interest" description="Disordered" evidence="9">
    <location>
        <begin position="220"/>
        <end position="254"/>
    </location>
</feature>
<keyword evidence="8" id="KW-0964">Secreted</keyword>
<dbReference type="InterPro" id="IPR033116">
    <property type="entry name" value="TRYPSIN_SER"/>
</dbReference>
<dbReference type="PROSITE" id="PS50240">
    <property type="entry name" value="TRYPSIN_DOM"/>
    <property type="match status" value="1"/>
</dbReference>
<dbReference type="InterPro" id="IPR001254">
    <property type="entry name" value="Trypsin_dom"/>
</dbReference>
<dbReference type="InterPro" id="IPR051487">
    <property type="entry name" value="Ser/Thr_Proteases_Immune/Dev"/>
</dbReference>
<comment type="domain">
    <text evidence="8">The clip domain consists of 35-55 residues which are 'knitted' together usually by 3 conserved disulfide bonds forming a clip-like compact structure.</text>
</comment>
<dbReference type="SMART" id="SM00020">
    <property type="entry name" value="Tryp_SPc"/>
    <property type="match status" value="1"/>
</dbReference>
<dbReference type="InterPro" id="IPR043504">
    <property type="entry name" value="Peptidase_S1_PA_chymotrypsin"/>
</dbReference>
<dbReference type="InterPro" id="IPR038565">
    <property type="entry name" value="CLIP_sf"/>
</dbReference>
<dbReference type="Proteomes" id="UP000837857">
    <property type="component" value="Chromosome 25"/>
</dbReference>
<dbReference type="CDD" id="cd00190">
    <property type="entry name" value="Tryp_SPc"/>
    <property type="match status" value="1"/>
</dbReference>